<proteinExistence type="predicted"/>
<protein>
    <submittedName>
        <fullName evidence="1">Uncharacterized protein</fullName>
    </submittedName>
</protein>
<dbReference type="AlphaFoldDB" id="A0A835YMK3"/>
<keyword evidence="2" id="KW-1185">Reference proteome</keyword>
<name>A0A835YMK3_9STRA</name>
<organism evidence="1 2">
    <name type="scientific">Tribonema minus</name>
    <dbReference type="NCBI Taxonomy" id="303371"/>
    <lineage>
        <taxon>Eukaryota</taxon>
        <taxon>Sar</taxon>
        <taxon>Stramenopiles</taxon>
        <taxon>Ochrophyta</taxon>
        <taxon>PX clade</taxon>
        <taxon>Xanthophyceae</taxon>
        <taxon>Tribonematales</taxon>
        <taxon>Tribonemataceae</taxon>
        <taxon>Tribonema</taxon>
    </lineage>
</organism>
<comment type="caution">
    <text evidence="1">The sequence shown here is derived from an EMBL/GenBank/DDBJ whole genome shotgun (WGS) entry which is preliminary data.</text>
</comment>
<dbReference type="PROSITE" id="PS51257">
    <property type="entry name" value="PROKAR_LIPOPROTEIN"/>
    <property type="match status" value="1"/>
</dbReference>
<evidence type="ECO:0000313" key="2">
    <source>
        <dbReference type="Proteomes" id="UP000664859"/>
    </source>
</evidence>
<dbReference type="EMBL" id="JAFCMP010000519">
    <property type="protein sequence ID" value="KAG5177975.1"/>
    <property type="molecule type" value="Genomic_DNA"/>
</dbReference>
<reference evidence="1" key="1">
    <citation type="submission" date="2021-02" db="EMBL/GenBank/DDBJ databases">
        <title>First Annotated Genome of the Yellow-green Alga Tribonema minus.</title>
        <authorList>
            <person name="Mahan K.M."/>
        </authorList>
    </citation>
    <scope>NUCLEOTIDE SEQUENCE</scope>
    <source>
        <strain evidence="1">UTEX B ZZ1240</strain>
    </source>
</reference>
<evidence type="ECO:0000313" key="1">
    <source>
        <dbReference type="EMBL" id="KAG5177975.1"/>
    </source>
</evidence>
<gene>
    <name evidence="1" type="ORF">JKP88DRAFT_248437</name>
</gene>
<accession>A0A835YMK3</accession>
<dbReference type="Proteomes" id="UP000664859">
    <property type="component" value="Unassembled WGS sequence"/>
</dbReference>
<sequence length="129" mass="14130">MAAGRYLAESECARLGNTVLLAASACHRPEDDVNAEDRQVGPLRFVRLVSAAAIAPKLVELDMTAQNFGNAAVAINKSRNDAARIDNLDNLRAEVTKFKRDVLPLFTAAMRQEHKVALWALRHIGILLP</sequence>